<keyword evidence="6 9" id="KW-0627">Porphyrin biosynthesis</keyword>
<dbReference type="FunFam" id="3.30.460.30:FF:000001">
    <property type="entry name" value="Glutamyl-tRNA reductase"/>
    <property type="match status" value="1"/>
</dbReference>
<dbReference type="InterPro" id="IPR000343">
    <property type="entry name" value="4pyrrol_synth_GluRdtase"/>
</dbReference>
<dbReference type="InterPro" id="IPR015896">
    <property type="entry name" value="4pyrrol_synth_GluRdtase_dimer"/>
</dbReference>
<feature type="site" description="Important for activity" evidence="9 13">
    <location>
        <position position="116"/>
    </location>
</feature>
<evidence type="ECO:0000256" key="4">
    <source>
        <dbReference type="ARBA" id="ARBA00022857"/>
    </source>
</evidence>
<evidence type="ECO:0000256" key="1">
    <source>
        <dbReference type="ARBA" id="ARBA00005059"/>
    </source>
</evidence>
<dbReference type="PANTHER" id="PTHR43013:SF1">
    <property type="entry name" value="GLUTAMYL-TRNA REDUCTASE"/>
    <property type="match status" value="1"/>
</dbReference>
<dbReference type="Proteomes" id="UP000031563">
    <property type="component" value="Unassembled WGS sequence"/>
</dbReference>
<evidence type="ECO:0000256" key="9">
    <source>
        <dbReference type="HAMAP-Rule" id="MF_00087"/>
    </source>
</evidence>
<dbReference type="AlphaFoldDB" id="A0A0F5I6I8"/>
<feature type="binding site" evidence="9 11">
    <location>
        <position position="126"/>
    </location>
    <ligand>
        <name>substrate</name>
    </ligand>
</feature>
<evidence type="ECO:0000256" key="14">
    <source>
        <dbReference type="RuleBase" id="RU000584"/>
    </source>
</evidence>
<dbReference type="GO" id="GO:0019353">
    <property type="term" value="P:protoporphyrinogen IX biosynthetic process from glutamate"/>
    <property type="evidence" value="ECO:0007669"/>
    <property type="project" value="TreeGrafter"/>
</dbReference>
<dbReference type="OrthoDB" id="110209at2"/>
<comment type="subunit">
    <text evidence="9">Homodimer.</text>
</comment>
<evidence type="ECO:0000256" key="7">
    <source>
        <dbReference type="ARBA" id="ARBA00047464"/>
    </source>
</evidence>
<keyword evidence="19" id="KW-1185">Reference proteome</keyword>
<dbReference type="InterPro" id="IPR015895">
    <property type="entry name" value="4pyrrol_synth_GluRdtase_N"/>
</dbReference>
<evidence type="ECO:0000256" key="12">
    <source>
        <dbReference type="PIRSR" id="PIRSR000445-3"/>
    </source>
</evidence>
<keyword evidence="5 9" id="KW-0560">Oxidoreductase</keyword>
<comment type="similarity">
    <text evidence="2 9 14">Belongs to the glutamyl-tRNA reductase family.</text>
</comment>
<feature type="binding site" evidence="9 11">
    <location>
        <begin position="131"/>
        <end position="133"/>
    </location>
    <ligand>
        <name>substrate</name>
    </ligand>
</feature>
<evidence type="ECO:0000256" key="8">
    <source>
        <dbReference type="ARBA" id="ARBA00068659"/>
    </source>
</evidence>
<name>A0A0F5I6I8_BACTR</name>
<keyword evidence="4 9" id="KW-0521">NADP</keyword>
<dbReference type="Pfam" id="PF00745">
    <property type="entry name" value="GlutR_dimer"/>
    <property type="match status" value="1"/>
</dbReference>
<accession>A0A0F5I6I8</accession>
<dbReference type="Gene3D" id="3.40.50.720">
    <property type="entry name" value="NAD(P)-binding Rossmann-like Domain"/>
    <property type="match status" value="1"/>
</dbReference>
<feature type="binding site" evidence="9 12">
    <location>
        <begin position="206"/>
        <end position="211"/>
    </location>
    <ligand>
        <name>NADP(+)</name>
        <dbReference type="ChEBI" id="CHEBI:58349"/>
    </ligand>
</feature>
<evidence type="ECO:0000256" key="3">
    <source>
        <dbReference type="ARBA" id="ARBA00012970"/>
    </source>
</evidence>
<dbReference type="Gene3D" id="3.30.460.30">
    <property type="entry name" value="Glutamyl-tRNA reductase, N-terminal domain"/>
    <property type="match status" value="1"/>
</dbReference>
<evidence type="ECO:0000313" key="19">
    <source>
        <dbReference type="Proteomes" id="UP000031563"/>
    </source>
</evidence>
<evidence type="ECO:0000259" key="17">
    <source>
        <dbReference type="Pfam" id="PF05201"/>
    </source>
</evidence>
<reference evidence="18" key="1">
    <citation type="submission" date="2015-02" db="EMBL/GenBank/DDBJ databases">
        <title>Genome Assembly of Bacillaceae bacterium MTCC 8252.</title>
        <authorList>
            <person name="Verma A."/>
            <person name="Khatri I."/>
            <person name="Mual P."/>
            <person name="Subramanian S."/>
            <person name="Krishnamurthi S."/>
        </authorList>
    </citation>
    <scope>NUCLEOTIDE SEQUENCE [LARGE SCALE GENOMIC DNA]</scope>
    <source>
        <strain evidence="18">MTCC 8252</strain>
    </source>
</reference>
<dbReference type="EMBL" id="JWIR02000024">
    <property type="protein sequence ID" value="KKB41249.1"/>
    <property type="molecule type" value="Genomic_DNA"/>
</dbReference>
<dbReference type="PIRSF" id="PIRSF000445">
    <property type="entry name" value="4pyrrol_synth_GluRdtase"/>
    <property type="match status" value="1"/>
</dbReference>
<dbReference type="HAMAP" id="MF_00087">
    <property type="entry name" value="Glu_tRNA_reductase"/>
    <property type="match status" value="1"/>
</dbReference>
<dbReference type="NCBIfam" id="TIGR01035">
    <property type="entry name" value="hemA"/>
    <property type="match status" value="1"/>
</dbReference>
<evidence type="ECO:0000259" key="15">
    <source>
        <dbReference type="Pfam" id="PF00745"/>
    </source>
</evidence>
<comment type="pathway">
    <text evidence="1 9 14">Porphyrin-containing compound metabolism; protoporphyrin-IX biosynthesis; 5-aminolevulinate from L-glutamyl-tRNA(Glu): step 1/2.</text>
</comment>
<gene>
    <name evidence="9" type="primary">hemA</name>
    <name evidence="18" type="ORF">QY95_00956</name>
</gene>
<evidence type="ECO:0000256" key="10">
    <source>
        <dbReference type="PIRSR" id="PIRSR000445-1"/>
    </source>
</evidence>
<evidence type="ECO:0000256" key="11">
    <source>
        <dbReference type="PIRSR" id="PIRSR000445-2"/>
    </source>
</evidence>
<dbReference type="InterPro" id="IPR036453">
    <property type="entry name" value="GluRdtase_dimer_dom_sf"/>
</dbReference>
<feature type="domain" description="Quinate/shikimate 5-dehydrogenase/glutamyl-tRNA reductase" evidence="16">
    <location>
        <begin position="190"/>
        <end position="323"/>
    </location>
</feature>
<feature type="domain" description="Glutamyl-tRNA reductase N-terminal" evidence="17">
    <location>
        <begin position="23"/>
        <end position="173"/>
    </location>
</feature>
<dbReference type="SUPFAM" id="SSF51735">
    <property type="entry name" value="NAD(P)-binding Rossmann-fold domains"/>
    <property type="match status" value="1"/>
</dbReference>
<comment type="domain">
    <text evidence="9">Possesses an unusual extended V-shaped dimeric structure with each monomer consisting of three distinct domains arranged along a curved 'spinal' alpha-helix. The N-terminal catalytic domain specifically recognizes the glutamate moiety of the substrate. The second domain is the NADPH-binding domain, and the third C-terminal domain is responsible for dimerization.</text>
</comment>
<comment type="miscellaneous">
    <text evidence="9">During catalysis, the active site Cys acts as a nucleophile attacking the alpha-carbonyl group of tRNA-bound glutamate with the formation of a thioester intermediate between enzyme and glutamate, and the concomitant release of tRNA(Glu). The thioester intermediate is finally reduced by direct hydride transfer from NADPH, to form the product GSA.</text>
</comment>
<dbReference type="Pfam" id="PF05201">
    <property type="entry name" value="GlutR_N"/>
    <property type="match status" value="1"/>
</dbReference>
<dbReference type="SUPFAM" id="SSF69742">
    <property type="entry name" value="Glutamyl tRNA-reductase catalytic, N-terminal domain"/>
    <property type="match status" value="1"/>
</dbReference>
<dbReference type="PANTHER" id="PTHR43013">
    <property type="entry name" value="GLUTAMYL-TRNA REDUCTASE"/>
    <property type="match status" value="1"/>
</dbReference>
<dbReference type="CDD" id="cd05213">
    <property type="entry name" value="NAD_bind_Glutamyl_tRNA_reduct"/>
    <property type="match status" value="1"/>
</dbReference>
<dbReference type="EC" id="1.2.1.70" evidence="3 9"/>
<comment type="catalytic activity">
    <reaction evidence="7 9 14">
        <text>(S)-4-amino-5-oxopentanoate + tRNA(Glu) + NADP(+) = L-glutamyl-tRNA(Glu) + NADPH + H(+)</text>
        <dbReference type="Rhea" id="RHEA:12344"/>
        <dbReference type="Rhea" id="RHEA-COMP:9663"/>
        <dbReference type="Rhea" id="RHEA-COMP:9680"/>
        <dbReference type="ChEBI" id="CHEBI:15378"/>
        <dbReference type="ChEBI" id="CHEBI:57501"/>
        <dbReference type="ChEBI" id="CHEBI:57783"/>
        <dbReference type="ChEBI" id="CHEBI:58349"/>
        <dbReference type="ChEBI" id="CHEBI:78442"/>
        <dbReference type="ChEBI" id="CHEBI:78520"/>
        <dbReference type="EC" id="1.2.1.70"/>
    </reaction>
</comment>
<dbReference type="InterPro" id="IPR036343">
    <property type="entry name" value="GluRdtase_N_sf"/>
</dbReference>
<protein>
    <recommendedName>
        <fullName evidence="8 9">Glutamyl-tRNA reductase</fullName>
        <shortName evidence="9">GluTR</shortName>
        <ecNumber evidence="3 9">1.2.1.70</ecNumber>
    </recommendedName>
</protein>
<dbReference type="GO" id="GO:0050661">
    <property type="term" value="F:NADP binding"/>
    <property type="evidence" value="ECO:0007669"/>
    <property type="project" value="InterPro"/>
</dbReference>
<evidence type="ECO:0000256" key="13">
    <source>
        <dbReference type="PIRSR" id="PIRSR000445-4"/>
    </source>
</evidence>
<comment type="function">
    <text evidence="9">Catalyzes the NADPH-dependent reduction of glutamyl-tRNA(Glu) to glutamate 1-semialdehyde (GSA).</text>
</comment>
<dbReference type="FunFam" id="3.40.50.720:FF:000031">
    <property type="entry name" value="Glutamyl-tRNA reductase"/>
    <property type="match status" value="1"/>
</dbReference>
<evidence type="ECO:0000313" key="18">
    <source>
        <dbReference type="EMBL" id="KKB41249.1"/>
    </source>
</evidence>
<evidence type="ECO:0000256" key="2">
    <source>
        <dbReference type="ARBA" id="ARBA00005916"/>
    </source>
</evidence>
<sequence>MAAHSSKYKKVMERRDTLTVLVIGFNHESAPVAVREQAHFDEFEKREIELKLISYPIIQECVVLSTCNRTEIYAVADNVYLAERIIKEKLLKKVTKYHYKAENAVYVKVNDEAVVHLFTVACGLDSLVIGETQILGQVKQAFFDSRDSGSTGKWFNHLFQQAITLGKRAHTETAVGRQAVSISYAAVQMLKEKIPQLKHKKALIIGAGTMSKLAAQHLKEAGCHELIFTNRTFHKAKELAASCNGNAYPFGEYVQLLEQVDVVICSIDKDGYLLSATDLRPVIESRKERPLTFVDLGVPRNIDPNIGEWEHVEVYDVDHLHSVIDANQQERLKEANKIKHMIKKELAAFHDWKKTLAVTPLIEELQEKSSDLQAEAVKHIQNKLPNLSEKEKQVILKYTQMISSQLIRQPILMMKEIASQEDNAEKRMEYLELISRIFELETKVREDLDTDPILLHQLLTGTGS</sequence>
<evidence type="ECO:0000259" key="16">
    <source>
        <dbReference type="Pfam" id="PF01488"/>
    </source>
</evidence>
<evidence type="ECO:0000256" key="6">
    <source>
        <dbReference type="ARBA" id="ARBA00023244"/>
    </source>
</evidence>
<dbReference type="PROSITE" id="PS00747">
    <property type="entry name" value="GLUTR"/>
    <property type="match status" value="1"/>
</dbReference>
<comment type="caution">
    <text evidence="18">The sequence shown here is derived from an EMBL/GenBank/DDBJ whole genome shotgun (WGS) entry which is preliminary data.</text>
</comment>
<dbReference type="UniPathway" id="UPA00251">
    <property type="reaction ID" value="UER00316"/>
</dbReference>
<evidence type="ECO:0000256" key="5">
    <source>
        <dbReference type="ARBA" id="ARBA00023002"/>
    </source>
</evidence>
<feature type="binding site" evidence="9 11">
    <location>
        <position position="137"/>
    </location>
    <ligand>
        <name>substrate</name>
    </ligand>
</feature>
<organism evidence="18 19">
    <name type="scientific">Bacillus thermotolerans</name>
    <name type="common">Quasibacillus thermotolerans</name>
    <dbReference type="NCBI Taxonomy" id="1221996"/>
    <lineage>
        <taxon>Bacteria</taxon>
        <taxon>Bacillati</taxon>
        <taxon>Bacillota</taxon>
        <taxon>Bacilli</taxon>
        <taxon>Bacillales</taxon>
        <taxon>Bacillaceae</taxon>
        <taxon>Bacillus</taxon>
    </lineage>
</organism>
<dbReference type="SUPFAM" id="SSF69075">
    <property type="entry name" value="Glutamyl tRNA-reductase dimerization domain"/>
    <property type="match status" value="1"/>
</dbReference>
<dbReference type="InterPro" id="IPR006151">
    <property type="entry name" value="Shikm_DH/Glu-tRNA_Rdtase"/>
</dbReference>
<feature type="binding site" evidence="9 11">
    <location>
        <begin position="66"/>
        <end position="69"/>
    </location>
    <ligand>
        <name>substrate</name>
    </ligand>
</feature>
<feature type="active site" description="Nucleophile" evidence="9 10">
    <location>
        <position position="67"/>
    </location>
</feature>
<feature type="domain" description="Tetrapyrrole biosynthesis glutamyl-tRNA reductase dimerisation" evidence="15">
    <location>
        <begin position="338"/>
        <end position="440"/>
    </location>
</feature>
<dbReference type="Pfam" id="PF01488">
    <property type="entry name" value="Shikimate_DH"/>
    <property type="match status" value="1"/>
</dbReference>
<dbReference type="GO" id="GO:0008883">
    <property type="term" value="F:glutamyl-tRNA reductase activity"/>
    <property type="evidence" value="ECO:0007669"/>
    <property type="project" value="UniProtKB-UniRule"/>
</dbReference>
<dbReference type="InterPro" id="IPR018214">
    <property type="entry name" value="GluRdtase_CS"/>
</dbReference>
<dbReference type="STRING" id="1221996.QY95_00956"/>
<dbReference type="InterPro" id="IPR036291">
    <property type="entry name" value="NAD(P)-bd_dom_sf"/>
</dbReference>
<proteinExistence type="inferred from homology"/>